<evidence type="ECO:0000259" key="5">
    <source>
        <dbReference type="Pfam" id="PF20703"/>
    </source>
</evidence>
<dbReference type="EMBL" id="UGTV01000015">
    <property type="protein sequence ID" value="SUC09768.1"/>
    <property type="molecule type" value="Genomic_DNA"/>
</dbReference>
<dbReference type="RefSeq" id="WP_115322658.1">
    <property type="nucleotide sequence ID" value="NZ_UGTV01000015.1"/>
</dbReference>
<feature type="repeat" description="TPR" evidence="3">
    <location>
        <begin position="1028"/>
        <end position="1061"/>
    </location>
</feature>
<dbReference type="PROSITE" id="PS50005">
    <property type="entry name" value="TPR"/>
    <property type="match status" value="2"/>
</dbReference>
<sequence length="1262" mass="145665">MTQLFISHSSLDNAESIALYNWLSELGWSLFLDLDPNNGIHVGEEWRKKLGSSINECEGMILLISDNWLISPHCLSEYQMAAALNKPIFPLIIKSPTKYRIPHAILDKWNIGNLEIGHPKVTIPILLPSGQSSMVAFSQSGLNGLKRGLTYAGLHPDFFQWPPLSRYDNPPSPYKGLKPLEFEDAGLLFGRDGAIKALLSELQRLRETTQIRFVAIQGASGSGKSSFLRAGILPRLARLQQQFLVLPLIRPNQLVLSGEKGLIEALFQLCKKLDIRRTKKSIKELVTKPTLRIALKAFLLCILRRARGKLEFQQNSDLPTLIISVDQAEELFTSYNEETSQFLQLIAELIHCDELDVMVLSTIRTDAYSALQVAEKLEGIDQYPFSLPPIAKGAYQQIIEGPAKLLEKTQKPLWIDPQLTDRLLKDLEQDGGKDALPLLAFTLERLYLDYGSNGKLELKEYLTFQDEYTQQHSGLGGLQGAVSIAIDEALTKAQQDPRLPKNHNDRIMLLRRAIIPYLASIDVKTHQPHRKVAHYIDFPEDVRPIIDSLVESRLLTKDYNAQFLDNKRKHSNEQGITVEFAHESILRQWRLLSDWLKEDIADLFLLEMLQAETIVWLRTQKHTEWLRLSGCRLQEMDRLEQGKFKAYLTPVQREYLDCCRVQEQLQQVNELRKARALITVRSRALKRVKMSLGISSLLLILSIGVGCFAFDKKQEAEQQTLKYQMELERSETLLHEISTAVSFLNFDLRNVLEQYVPATKQAVIYQEIEKLIQHLEENTCYEGLREIAVAYMNQGNHAKELGDVDKASFYYQRAFAEFQYLADKTPNDLEIQHDLSMAYENIGHLAEIQQDLNAAEQSYQAVLGIRQKLVQKDPTNFKLQGSLSHIYKKLGDISQLMNQFEQSLFYYQNAFNIDQDIYQKNPEHYDVQRELSISYYNLGHLMQTQYQYAQAFNYYQKEFTIIDKLVKQDPKNQQILHDLSMIYERLGDVKLAENNQKEALDYYQRKLNIAKKQILQDPDNLQIQHNLASSYDKVGNVFRIQKQFDQALLYYQEAFTIFHDIDDKYPNHRQNQRSLGISYAKLASIALSQEDIKKASNHYHQAFDIFEHLSEERPANQQIQRILGILYYKLGDIALAEGNAIHASERYQSGFTIIHKLYLNSPNSPWVQADLARSYERLGDFARLQQNYTQSHYYYQQSLEIAQTLLAKQPKNYRLFRRTATVHQKLGDVLSHFDKSEQSVFHNMKYNMLKGTWDTKSMAKKK</sequence>
<protein>
    <submittedName>
        <fullName evidence="6">Tetratricopeptide repeat</fullName>
    </submittedName>
</protein>
<dbReference type="GO" id="GO:0007165">
    <property type="term" value="P:signal transduction"/>
    <property type="evidence" value="ECO:0007669"/>
    <property type="project" value="InterPro"/>
</dbReference>
<dbReference type="Gene3D" id="3.40.50.10140">
    <property type="entry name" value="Toll/interleukin-1 receptor homology (TIR) domain"/>
    <property type="match status" value="1"/>
</dbReference>
<accession>A0A379ETL4</accession>
<evidence type="ECO:0000256" key="3">
    <source>
        <dbReference type="PROSITE-ProRule" id="PRU00339"/>
    </source>
</evidence>
<dbReference type="Pfam" id="PF13676">
    <property type="entry name" value="TIR_2"/>
    <property type="match status" value="1"/>
</dbReference>
<dbReference type="InterPro" id="IPR011990">
    <property type="entry name" value="TPR-like_helical_dom_sf"/>
</dbReference>
<dbReference type="SUPFAM" id="SSF48452">
    <property type="entry name" value="TPR-like"/>
    <property type="match status" value="2"/>
</dbReference>
<dbReference type="PANTHER" id="PTHR45641:SF19">
    <property type="entry name" value="NEPHROCYSTIN-3"/>
    <property type="match status" value="1"/>
</dbReference>
<evidence type="ECO:0000256" key="1">
    <source>
        <dbReference type="ARBA" id="ARBA00022737"/>
    </source>
</evidence>
<dbReference type="AlphaFoldDB" id="A0A379ETL4"/>
<dbReference type="Pfam" id="PF20703">
    <property type="entry name" value="nSTAND1"/>
    <property type="match status" value="1"/>
</dbReference>
<name>A0A379ETL4_9PAST</name>
<dbReference type="InterPro" id="IPR035897">
    <property type="entry name" value="Toll_tir_struct_dom_sf"/>
</dbReference>
<organism evidence="6 7">
    <name type="scientific">Pasteurella canis</name>
    <dbReference type="NCBI Taxonomy" id="753"/>
    <lineage>
        <taxon>Bacteria</taxon>
        <taxon>Pseudomonadati</taxon>
        <taxon>Pseudomonadota</taxon>
        <taxon>Gammaproteobacteria</taxon>
        <taxon>Pasteurellales</taxon>
        <taxon>Pasteurellaceae</taxon>
        <taxon>Pasteurella</taxon>
    </lineage>
</organism>
<dbReference type="InterPro" id="IPR019734">
    <property type="entry name" value="TPR_rpt"/>
</dbReference>
<keyword evidence="2 3" id="KW-0802">TPR repeat</keyword>
<evidence type="ECO:0000313" key="6">
    <source>
        <dbReference type="EMBL" id="SUC09768.1"/>
    </source>
</evidence>
<feature type="domain" description="Novel STAND NTPase 1" evidence="5">
    <location>
        <begin position="173"/>
        <end position="622"/>
    </location>
</feature>
<dbReference type="SUPFAM" id="SSF52200">
    <property type="entry name" value="Toll/Interleukin receptor TIR domain"/>
    <property type="match status" value="1"/>
</dbReference>
<feature type="domain" description="TIR" evidence="4">
    <location>
        <begin position="5"/>
        <end position="96"/>
    </location>
</feature>
<evidence type="ECO:0000256" key="2">
    <source>
        <dbReference type="ARBA" id="ARBA00022803"/>
    </source>
</evidence>
<dbReference type="Proteomes" id="UP000254704">
    <property type="component" value="Unassembled WGS sequence"/>
</dbReference>
<dbReference type="Pfam" id="PF13181">
    <property type="entry name" value="TPR_8"/>
    <property type="match status" value="1"/>
</dbReference>
<keyword evidence="1" id="KW-0677">Repeat</keyword>
<dbReference type="SMART" id="SM00028">
    <property type="entry name" value="TPR"/>
    <property type="match status" value="8"/>
</dbReference>
<dbReference type="InterPro" id="IPR027417">
    <property type="entry name" value="P-loop_NTPase"/>
</dbReference>
<reference evidence="6 7" key="1">
    <citation type="submission" date="2018-06" db="EMBL/GenBank/DDBJ databases">
        <authorList>
            <consortium name="Pathogen Informatics"/>
            <person name="Doyle S."/>
        </authorList>
    </citation>
    <scope>NUCLEOTIDE SEQUENCE [LARGE SCALE GENOMIC DNA]</scope>
    <source>
        <strain evidence="6 7">NCTC11621</strain>
    </source>
</reference>
<evidence type="ECO:0000313" key="7">
    <source>
        <dbReference type="Proteomes" id="UP000254704"/>
    </source>
</evidence>
<dbReference type="InterPro" id="IPR000157">
    <property type="entry name" value="TIR_dom"/>
</dbReference>
<dbReference type="InterPro" id="IPR049052">
    <property type="entry name" value="nSTAND1"/>
</dbReference>
<feature type="repeat" description="TPR" evidence="3">
    <location>
        <begin position="980"/>
        <end position="1013"/>
    </location>
</feature>
<dbReference type="SUPFAM" id="SSF52540">
    <property type="entry name" value="P-loop containing nucleoside triphosphate hydrolases"/>
    <property type="match status" value="1"/>
</dbReference>
<dbReference type="Gene3D" id="1.25.40.10">
    <property type="entry name" value="Tetratricopeptide repeat domain"/>
    <property type="match status" value="5"/>
</dbReference>
<dbReference type="PANTHER" id="PTHR45641">
    <property type="entry name" value="TETRATRICOPEPTIDE REPEAT PROTEIN (AFU_ORTHOLOGUE AFUA_6G03870)"/>
    <property type="match status" value="1"/>
</dbReference>
<gene>
    <name evidence="6" type="ORF">NCTC11621_00789</name>
</gene>
<proteinExistence type="predicted"/>
<evidence type="ECO:0000259" key="4">
    <source>
        <dbReference type="Pfam" id="PF13676"/>
    </source>
</evidence>